<protein>
    <submittedName>
        <fullName evidence="1">Ribonuclease Z</fullName>
    </submittedName>
</protein>
<evidence type="ECO:0000313" key="2">
    <source>
        <dbReference type="Proteomes" id="UP000265497"/>
    </source>
</evidence>
<comment type="caution">
    <text evidence="1">The sequence shown here is derived from an EMBL/GenBank/DDBJ whole genome shotgun (WGS) entry which is preliminary data.</text>
</comment>
<dbReference type="EMBL" id="NSDI01000001">
    <property type="protein sequence ID" value="RIY38137.1"/>
    <property type="molecule type" value="Genomic_DNA"/>
</dbReference>
<name>A0A3A1YQ47_9FLAO</name>
<organism evidence="1 2">
    <name type="scientific">Capnocytophaga canis</name>
    <dbReference type="NCBI Taxonomy" id="1848903"/>
    <lineage>
        <taxon>Bacteria</taxon>
        <taxon>Pseudomonadati</taxon>
        <taxon>Bacteroidota</taxon>
        <taxon>Flavobacteriia</taxon>
        <taxon>Flavobacteriales</taxon>
        <taxon>Flavobacteriaceae</taxon>
        <taxon>Capnocytophaga</taxon>
    </lineage>
</organism>
<gene>
    <name evidence="1" type="ORF">CKY20_00905</name>
</gene>
<sequence length="104" mass="12008">MSTKIITIKKSELSDFVNTFKDKEELKSTHIILDLSEIKDLETKDLIPFVEISKYHTKKNKKSLVIVSEEITYGNIPNEINLTPTIQEAKDIIEIEDIQRDLGF</sequence>
<reference evidence="1 2" key="1">
    <citation type="submission" date="2017-08" db="EMBL/GenBank/DDBJ databases">
        <title>Capnocytophaga canis 17-158 assembly.</title>
        <authorList>
            <person name="Gulvik C.A."/>
        </authorList>
    </citation>
    <scope>NUCLEOTIDE SEQUENCE [LARGE SCALE GENOMIC DNA]</scope>
    <source>
        <strain evidence="1 2">17-158</strain>
    </source>
</reference>
<accession>A0A3A1YQ47</accession>
<dbReference type="RefSeq" id="WP_119652003.1">
    <property type="nucleotide sequence ID" value="NZ_NSDI01000001.1"/>
</dbReference>
<evidence type="ECO:0000313" key="1">
    <source>
        <dbReference type="EMBL" id="RIY38137.1"/>
    </source>
</evidence>
<dbReference type="Proteomes" id="UP000265497">
    <property type="component" value="Unassembled WGS sequence"/>
</dbReference>
<proteinExistence type="predicted"/>
<dbReference type="AlphaFoldDB" id="A0A3A1YQ47"/>